<feature type="compositionally biased region" description="Basic residues" evidence="1">
    <location>
        <begin position="903"/>
        <end position="912"/>
    </location>
</feature>
<feature type="compositionally biased region" description="Low complexity" evidence="1">
    <location>
        <begin position="1141"/>
        <end position="1153"/>
    </location>
</feature>
<name>A0ABR3JTW6_9AGAR</name>
<feature type="compositionally biased region" description="Low complexity" evidence="1">
    <location>
        <begin position="153"/>
        <end position="168"/>
    </location>
</feature>
<feature type="compositionally biased region" description="Low complexity" evidence="1">
    <location>
        <begin position="213"/>
        <end position="229"/>
    </location>
</feature>
<feature type="region of interest" description="Disordered" evidence="1">
    <location>
        <begin position="990"/>
        <end position="1222"/>
    </location>
</feature>
<dbReference type="Proteomes" id="UP001556367">
    <property type="component" value="Unassembled WGS sequence"/>
</dbReference>
<feature type="compositionally biased region" description="Polar residues" evidence="1">
    <location>
        <begin position="395"/>
        <end position="408"/>
    </location>
</feature>
<feature type="compositionally biased region" description="Low complexity" evidence="1">
    <location>
        <begin position="867"/>
        <end position="883"/>
    </location>
</feature>
<feature type="region of interest" description="Disordered" evidence="1">
    <location>
        <begin position="717"/>
        <end position="737"/>
    </location>
</feature>
<comment type="caution">
    <text evidence="2">The sequence shown here is derived from an EMBL/GenBank/DDBJ whole genome shotgun (WGS) entry which is preliminary data.</text>
</comment>
<feature type="compositionally biased region" description="Low complexity" evidence="1">
    <location>
        <begin position="440"/>
        <end position="449"/>
    </location>
</feature>
<feature type="compositionally biased region" description="Acidic residues" evidence="1">
    <location>
        <begin position="998"/>
        <end position="1016"/>
    </location>
</feature>
<feature type="compositionally biased region" description="Polar residues" evidence="1">
    <location>
        <begin position="1540"/>
        <end position="1556"/>
    </location>
</feature>
<feature type="region of interest" description="Disordered" evidence="1">
    <location>
        <begin position="1526"/>
        <end position="1594"/>
    </location>
</feature>
<gene>
    <name evidence="2" type="ORF">HGRIS_014508</name>
</gene>
<feature type="region of interest" description="Disordered" evidence="1">
    <location>
        <begin position="799"/>
        <end position="844"/>
    </location>
</feature>
<feature type="region of interest" description="Disordered" evidence="1">
    <location>
        <begin position="595"/>
        <end position="696"/>
    </location>
</feature>
<dbReference type="CDD" id="cd18724">
    <property type="entry name" value="PIN_LabA-like"/>
    <property type="match status" value="1"/>
</dbReference>
<feature type="compositionally biased region" description="Basic residues" evidence="1">
    <location>
        <begin position="1529"/>
        <end position="1538"/>
    </location>
</feature>
<feature type="region of interest" description="Disordered" evidence="1">
    <location>
        <begin position="288"/>
        <end position="336"/>
    </location>
</feature>
<feature type="compositionally biased region" description="Basic residues" evidence="1">
    <location>
        <begin position="618"/>
        <end position="627"/>
    </location>
</feature>
<feature type="region of interest" description="Disordered" evidence="1">
    <location>
        <begin position="210"/>
        <end position="229"/>
    </location>
</feature>
<feature type="compositionally biased region" description="Basic residues" evidence="1">
    <location>
        <begin position="1197"/>
        <end position="1206"/>
    </location>
</feature>
<feature type="compositionally biased region" description="Acidic residues" evidence="1">
    <location>
        <begin position="471"/>
        <end position="482"/>
    </location>
</feature>
<feature type="region of interest" description="Disordered" evidence="1">
    <location>
        <begin position="1"/>
        <end position="34"/>
    </location>
</feature>
<accession>A0ABR3JTW6</accession>
<feature type="region of interest" description="Disordered" evidence="1">
    <location>
        <begin position="355"/>
        <end position="426"/>
    </location>
</feature>
<feature type="compositionally biased region" description="Low complexity" evidence="1">
    <location>
        <begin position="818"/>
        <end position="835"/>
    </location>
</feature>
<feature type="compositionally biased region" description="Basic and acidic residues" evidence="1">
    <location>
        <begin position="134"/>
        <end position="148"/>
    </location>
</feature>
<feature type="compositionally biased region" description="Polar residues" evidence="1">
    <location>
        <begin position="311"/>
        <end position="323"/>
    </location>
</feature>
<evidence type="ECO:0000313" key="3">
    <source>
        <dbReference type="Proteomes" id="UP001556367"/>
    </source>
</evidence>
<feature type="region of interest" description="Disordered" evidence="1">
    <location>
        <begin position="1675"/>
        <end position="1700"/>
    </location>
</feature>
<sequence>MSINTPSSESSSLSQDVLSSLSEPTSDERPDLGAFTTVMREMSYLQPPLSHRVHRTIGQLGQNAISTEHSVSTLPSATESTQGEHSTVWAQRRIASYLSPNTPILSESDIRNEDAMPIPPPPTHPHPTPRSRPLLREDSYEGSSRESGYRQGDYANDSNSYSSLSPDSFRLHTTLPHDPSSFPLNRQPDATLRPHSLSYITQPRHGPYLESASQTQSYSQSQYDSTQSQLISQIHPFPDSHTVPLTSNHSSLSYRLLRDIRSDSNSGSDTEGEARAVEIHDSLSITSLSSAASRSRSRSIDHSAAEEENDLTNNIQTTSSPSSVRDPDSLGVVARKPVPVARSASADLADRSLNSADTNSSVCHPVFPSGTHLPPLHDQPSARPQREPLAGRVPQAQSVSLSMVTGSSDVDGGKSSPEHRSTSISSLVLNSSTSNLSAAQSLDASAASGDHADSDMPIYDPDREDEHQQDFLDESDDSDSDHDDSNSGTNSEDDDDDYNLAPHVYAYRYPDHTRSMPDLTRSAVPDDADEEADASVAVGADVPLAEQLLAGDSETPSEGLWPSLGYLDGALDFLKAERERLRAMGAGHVTRLLKGDEKVERSRGSRSDVSEVNDGTKGRTRRRKRSSKKEGREEDTPDGAGEVLEVDKGSAALGGTGAEVDDRWERILEPRRKRKRKRGTAGNAMDNTGGLASSRTSTISAATVTSRAHGLTIESGIIPPHTLSDGERPASPLRTPGPSKIKGLSVIPMMPSMLSGTTSFLARSRKPSGPREPVDKRNGLSENDEDAYVLTADNKAGVASIGSKGKSRARTRTRTRTKTAPGDTSSATASVAAQSPKVTSLKPPTSPFSDLSSLNFSIALPSFATALSPTIPGGTSSGGLSSPIRRREKEALVLSGDVAGGSGKRRQRKGRRKDGGGEVSVLDMDDEAGDSGGMTRSEPASNRSVPIDIKRPFVQPSDADADESALSSAIGSLSERPSFVSRMFARHMRDPQRALSDADGDDGIGDEEDEVEEVSTDDGFYSTKKGTLKAKRAVREALPSRQVFDDRSSSTAYRDRHLKRFSFPAIKVDDHEADSTGYASATGYTSGNEPQSWQQQLLARRSRSRNDSRNRNSESRQGSHSRGGSGHSHTHSSTDPYNTNYRPPSSTSRPYSSDIPLTGSSGEPSTARNFHYPSLPIQDNEEHEEVGEDAQGQQKSERRRRRRSRNRNNAQGQTPEASFQPHPVDALQRRLIHARSSPVLRAAAPTPGTAMGGGFKDDSDHWNTVVALVDKEQLGSSDSRYGIRRRPEAANPRLRQLWKMADKLKTLFPEDSSSLSLIDALAGSKRNDPPTKQIKKATLSRSMSARVPRGRGKFRNVQGETVQSDDDMDARHRRRVVDEGDDDEDDVGQEEAQELIGSWVDVRGRPAQDGDPLIHVFVDHSNILVGMLTYFNKHPHILRNAYKSVPRVVNAPGAHQKMKRYLSHSALALLLERGRPVTKRVLAASSPLYQPIADAEALGYEARVFKRVPHDEQDLSALGNADATDNARFKAKGHRRKASGNISTESEYAQGVSSGSGPHVFARNLNSGIGTSPSKPSFAHHASSPLPVAASTPPRVRYREQGVDELLQLKLHQALAATDGAPSPDSTIVLATGDGNPGQFNEEGFLGAVRTALRKGWRVELYAWSDGLSSAWSREFGGRGGKGKKALSRSDEDASGGLNGNGKGYGDRFKIIPMDQFSTELIEFGPAEWS</sequence>
<feature type="compositionally biased region" description="Low complexity" evidence="1">
    <location>
        <begin position="7"/>
        <end position="22"/>
    </location>
</feature>
<proteinExistence type="predicted"/>
<feature type="compositionally biased region" description="Polar residues" evidence="1">
    <location>
        <begin position="1564"/>
        <end position="1575"/>
    </location>
</feature>
<protein>
    <submittedName>
        <fullName evidence="2">Uncharacterized protein</fullName>
    </submittedName>
</protein>
<feature type="compositionally biased region" description="Basic residues" evidence="1">
    <location>
        <begin position="805"/>
        <end position="817"/>
    </location>
</feature>
<feature type="region of interest" description="Disordered" evidence="1">
    <location>
        <begin position="759"/>
        <end position="786"/>
    </location>
</feature>
<evidence type="ECO:0000256" key="1">
    <source>
        <dbReference type="SAM" id="MobiDB-lite"/>
    </source>
</evidence>
<feature type="region of interest" description="Disordered" evidence="1">
    <location>
        <begin position="112"/>
        <end position="191"/>
    </location>
</feature>
<feature type="compositionally biased region" description="Basic and acidic residues" evidence="1">
    <location>
        <begin position="1104"/>
        <end position="1114"/>
    </location>
</feature>
<feature type="compositionally biased region" description="Basic and acidic residues" evidence="1">
    <location>
        <begin position="450"/>
        <end position="470"/>
    </location>
</feature>
<feature type="compositionally biased region" description="Pro residues" evidence="1">
    <location>
        <begin position="117"/>
        <end position="130"/>
    </location>
</feature>
<feature type="compositionally biased region" description="Basic and acidic residues" evidence="1">
    <location>
        <begin position="595"/>
        <end position="617"/>
    </location>
</feature>
<dbReference type="EMBL" id="JASNQZ010000003">
    <property type="protein sequence ID" value="KAL0959232.1"/>
    <property type="molecule type" value="Genomic_DNA"/>
</dbReference>
<reference evidence="3" key="1">
    <citation type="submission" date="2024-06" db="EMBL/GenBank/DDBJ databases">
        <title>Multi-omics analyses provide insights into the biosynthesis of the anticancer antibiotic pleurotin in Hohenbuehelia grisea.</title>
        <authorList>
            <person name="Weaver J.A."/>
            <person name="Alberti F."/>
        </authorList>
    </citation>
    <scope>NUCLEOTIDE SEQUENCE [LARGE SCALE GENOMIC DNA]</scope>
    <source>
        <strain evidence="3">T-177</strain>
    </source>
</reference>
<evidence type="ECO:0000313" key="2">
    <source>
        <dbReference type="EMBL" id="KAL0959232.1"/>
    </source>
</evidence>
<feature type="compositionally biased region" description="Basic and acidic residues" evidence="1">
    <location>
        <begin position="660"/>
        <end position="670"/>
    </location>
</feature>
<organism evidence="2 3">
    <name type="scientific">Hohenbuehelia grisea</name>
    <dbReference type="NCBI Taxonomy" id="104357"/>
    <lineage>
        <taxon>Eukaryota</taxon>
        <taxon>Fungi</taxon>
        <taxon>Dikarya</taxon>
        <taxon>Basidiomycota</taxon>
        <taxon>Agaricomycotina</taxon>
        <taxon>Agaricomycetes</taxon>
        <taxon>Agaricomycetidae</taxon>
        <taxon>Agaricales</taxon>
        <taxon>Pleurotineae</taxon>
        <taxon>Pleurotaceae</taxon>
        <taxon>Hohenbuehelia</taxon>
    </lineage>
</organism>
<keyword evidence="3" id="KW-1185">Reference proteome</keyword>
<feature type="region of interest" description="Disordered" evidence="1">
    <location>
        <begin position="440"/>
        <end position="534"/>
    </location>
</feature>
<feature type="compositionally biased region" description="Acidic residues" evidence="1">
    <location>
        <begin position="1179"/>
        <end position="1188"/>
    </location>
</feature>
<feature type="compositionally biased region" description="Polar residues" evidence="1">
    <location>
        <begin position="1158"/>
        <end position="1168"/>
    </location>
</feature>
<feature type="region of interest" description="Disordered" evidence="1">
    <location>
        <begin position="867"/>
        <end position="969"/>
    </location>
</feature>
<feature type="compositionally biased region" description="Polar residues" evidence="1">
    <location>
        <begin position="1077"/>
        <end position="1090"/>
    </location>
</feature>